<accession>A0A8S0S8N6</accession>
<evidence type="ECO:0000313" key="3">
    <source>
        <dbReference type="Proteomes" id="UP000594638"/>
    </source>
</evidence>
<dbReference type="InterPro" id="IPR013187">
    <property type="entry name" value="F-box-assoc_dom_typ3"/>
</dbReference>
<proteinExistence type="predicted"/>
<evidence type="ECO:0000259" key="1">
    <source>
        <dbReference type="Pfam" id="PF08268"/>
    </source>
</evidence>
<sequence length="227" mass="26399">MLPDSGHYVDVGFGYSSLSNEYKMVKWFMEDNDAISMGCKIFSLSDRLRFISDSWRLTETRPFVDLGGHPASVNRVIYWLIDTEDHRNFYRTDSILATDLDKEESKIISCPNLSPFSRASLLELKECLYLADCSTEKAIVKMWRLENPNKGGWVSEYYINFSSIFNPIVPLTSVLIDHVENLVFMSLRGRDILYYNVETGTMRTPDNLWILTQYQCELPCVLKYMEF</sequence>
<dbReference type="AlphaFoldDB" id="A0A8S0S8N6"/>
<dbReference type="Pfam" id="PF08268">
    <property type="entry name" value="FBA_3"/>
    <property type="match status" value="1"/>
</dbReference>
<dbReference type="PANTHER" id="PTHR31111:SF136">
    <property type="entry name" value="F-BOX ASSOCIATED DOMAIN-CONTAINING PROTEIN"/>
    <property type="match status" value="1"/>
</dbReference>
<name>A0A8S0S8N6_OLEEU</name>
<dbReference type="InterPro" id="IPR017451">
    <property type="entry name" value="F-box-assoc_interact_dom"/>
</dbReference>
<reference evidence="2 3" key="1">
    <citation type="submission" date="2019-12" db="EMBL/GenBank/DDBJ databases">
        <authorList>
            <person name="Alioto T."/>
            <person name="Alioto T."/>
            <person name="Gomez Garrido J."/>
        </authorList>
    </citation>
    <scope>NUCLEOTIDE SEQUENCE [LARGE SCALE GENOMIC DNA]</scope>
</reference>
<evidence type="ECO:0000313" key="2">
    <source>
        <dbReference type="EMBL" id="CAA2988256.1"/>
    </source>
</evidence>
<feature type="domain" description="F-box associated beta-propeller type 3" evidence="1">
    <location>
        <begin position="7"/>
        <end position="204"/>
    </location>
</feature>
<dbReference type="NCBIfam" id="TIGR01640">
    <property type="entry name" value="F_box_assoc_1"/>
    <property type="match status" value="1"/>
</dbReference>
<organism evidence="2 3">
    <name type="scientific">Olea europaea subsp. europaea</name>
    <dbReference type="NCBI Taxonomy" id="158383"/>
    <lineage>
        <taxon>Eukaryota</taxon>
        <taxon>Viridiplantae</taxon>
        <taxon>Streptophyta</taxon>
        <taxon>Embryophyta</taxon>
        <taxon>Tracheophyta</taxon>
        <taxon>Spermatophyta</taxon>
        <taxon>Magnoliopsida</taxon>
        <taxon>eudicotyledons</taxon>
        <taxon>Gunneridae</taxon>
        <taxon>Pentapetalae</taxon>
        <taxon>asterids</taxon>
        <taxon>lamiids</taxon>
        <taxon>Lamiales</taxon>
        <taxon>Oleaceae</taxon>
        <taxon>Oleeae</taxon>
        <taxon>Olea</taxon>
    </lineage>
</organism>
<gene>
    <name evidence="2" type="ORF">OLEA9_A026372</name>
</gene>
<dbReference type="OrthoDB" id="5319261at2759"/>
<dbReference type="Proteomes" id="UP000594638">
    <property type="component" value="Unassembled WGS sequence"/>
</dbReference>
<comment type="caution">
    <text evidence="2">The sequence shown here is derived from an EMBL/GenBank/DDBJ whole genome shotgun (WGS) entry which is preliminary data.</text>
</comment>
<protein>
    <recommendedName>
        <fullName evidence="1">F-box associated beta-propeller type 3 domain-containing protein</fullName>
    </recommendedName>
</protein>
<dbReference type="EMBL" id="CACTIH010003981">
    <property type="protein sequence ID" value="CAA2988256.1"/>
    <property type="molecule type" value="Genomic_DNA"/>
</dbReference>
<dbReference type="PANTHER" id="PTHR31111">
    <property type="entry name" value="BNAA05G37150D PROTEIN-RELATED"/>
    <property type="match status" value="1"/>
</dbReference>
<dbReference type="Gramene" id="OE9A026372T1">
    <property type="protein sequence ID" value="OE9A026372C1"/>
    <property type="gene ID" value="OE9A026372"/>
</dbReference>
<keyword evidence="3" id="KW-1185">Reference proteome</keyword>